<dbReference type="Proteomes" id="UP000053707">
    <property type="component" value="Unassembled WGS sequence"/>
</dbReference>
<proteinExistence type="predicted"/>
<evidence type="ECO:0000313" key="2">
    <source>
        <dbReference type="Proteomes" id="UP000053707"/>
    </source>
</evidence>
<dbReference type="AlphaFoldDB" id="A0A124ENQ0"/>
<dbReference type="EMBL" id="LQIR01000040">
    <property type="protein sequence ID" value="KUI11449.1"/>
    <property type="molecule type" value="Genomic_DNA"/>
</dbReference>
<evidence type="ECO:0000313" key="1">
    <source>
        <dbReference type="EMBL" id="KUI11449.1"/>
    </source>
</evidence>
<accession>A0A124ENQ0</accession>
<reference evidence="1 2" key="1">
    <citation type="submission" date="2016-01" db="EMBL/GenBank/DDBJ databases">
        <authorList>
            <consortium name="TB Trials Study Group"/>
            <person name="Sutton G."/>
            <person name="Brinkac L."/>
            <person name="Sanka R."/>
            <person name="Adams M."/>
            <person name="Lau E.L."/>
            <person name="Macaden R."/>
            <person name="Grewal H.M.S."/>
        </authorList>
    </citation>
    <scope>NUCLEOTIDE SEQUENCE [LARGE SCALE GENOMIC DNA]</scope>
    <source>
        <strain evidence="1 2">IS-1744</strain>
    </source>
</reference>
<keyword evidence="2" id="KW-1185">Reference proteome</keyword>
<evidence type="ECO:0008006" key="3">
    <source>
        <dbReference type="Google" id="ProtNLM"/>
    </source>
</evidence>
<gene>
    <name evidence="1" type="ORF">AU192_01315</name>
</gene>
<name>A0A124ENQ0_9MYCO</name>
<comment type="caution">
    <text evidence="1">The sequence shown here is derived from an EMBL/GenBank/DDBJ whole genome shotgun (WGS) entry which is preliminary data.</text>
</comment>
<organism evidence="1 2">
    <name type="scientific">Mycobacterium lehmannii</name>
    <dbReference type="NCBI Taxonomy" id="2048550"/>
    <lineage>
        <taxon>Bacteria</taxon>
        <taxon>Bacillati</taxon>
        <taxon>Actinomycetota</taxon>
        <taxon>Actinomycetes</taxon>
        <taxon>Mycobacteriales</taxon>
        <taxon>Mycobacteriaceae</taxon>
        <taxon>Mycobacterium</taxon>
    </lineage>
</organism>
<sequence length="72" mass="7927">MATQSLSPAVLDELLTPQQVAAYRGTTTGVLAQERFKGVGPKFIRDGRRIRYRASDIRAYIDAKTVETGSAR</sequence>
<dbReference type="RefSeq" id="WP_064399072.1">
    <property type="nucleotide sequence ID" value="NZ_LQIR01000040.1"/>
</dbReference>
<protein>
    <recommendedName>
        <fullName evidence="3">Helix-turn-helix domain-containing protein</fullName>
    </recommendedName>
</protein>